<dbReference type="Proteomes" id="UP000030645">
    <property type="component" value="Unassembled WGS sequence"/>
</dbReference>
<dbReference type="GO" id="GO:0005375">
    <property type="term" value="F:copper ion transmembrane transporter activity"/>
    <property type="evidence" value="ECO:0007669"/>
    <property type="project" value="UniProtKB-UniRule"/>
</dbReference>
<feature type="transmembrane region" description="Helical" evidence="6">
    <location>
        <begin position="110"/>
        <end position="129"/>
    </location>
</feature>
<gene>
    <name evidence="7" type="ORF">L484_016242</name>
</gene>
<keyword evidence="6" id="KW-0406">Ion transport</keyword>
<dbReference type="Pfam" id="PF04145">
    <property type="entry name" value="Ctr"/>
    <property type="match status" value="2"/>
</dbReference>
<evidence type="ECO:0000256" key="3">
    <source>
        <dbReference type="ARBA" id="ARBA00022796"/>
    </source>
</evidence>
<reference evidence="8" key="1">
    <citation type="submission" date="2013-01" db="EMBL/GenBank/DDBJ databases">
        <title>Draft Genome Sequence of a Mulberry Tree, Morus notabilis C.K. Schneid.</title>
        <authorList>
            <person name="He N."/>
            <person name="Zhao S."/>
        </authorList>
    </citation>
    <scope>NUCLEOTIDE SEQUENCE</scope>
</reference>
<dbReference type="EMBL" id="KE344088">
    <property type="protein sequence ID" value="EXB53360.1"/>
    <property type="molecule type" value="Genomic_DNA"/>
</dbReference>
<protein>
    <recommendedName>
        <fullName evidence="6">Copper transport protein</fullName>
    </recommendedName>
</protein>
<dbReference type="PANTHER" id="PTHR12483:SF85">
    <property type="entry name" value="COPPER TRANSPORT PROTEIN"/>
    <property type="match status" value="1"/>
</dbReference>
<dbReference type="InterPro" id="IPR007274">
    <property type="entry name" value="Cop_transporter"/>
</dbReference>
<dbReference type="PANTHER" id="PTHR12483">
    <property type="entry name" value="SOLUTE CARRIER FAMILY 31 COPPER TRANSPORTERS"/>
    <property type="match status" value="1"/>
</dbReference>
<dbReference type="GO" id="GO:0005886">
    <property type="term" value="C:plasma membrane"/>
    <property type="evidence" value="ECO:0007669"/>
    <property type="project" value="TreeGrafter"/>
</dbReference>
<evidence type="ECO:0000256" key="6">
    <source>
        <dbReference type="RuleBase" id="RU367022"/>
    </source>
</evidence>
<dbReference type="KEGG" id="mnt:21399297"/>
<evidence type="ECO:0000256" key="5">
    <source>
        <dbReference type="ARBA" id="ARBA00023136"/>
    </source>
</evidence>
<evidence type="ECO:0000313" key="7">
    <source>
        <dbReference type="EMBL" id="EXB53360.1"/>
    </source>
</evidence>
<dbReference type="STRING" id="981085.W9REP0"/>
<proteinExistence type="inferred from homology"/>
<dbReference type="OrthoDB" id="73901at2759"/>
<evidence type="ECO:0000256" key="2">
    <source>
        <dbReference type="ARBA" id="ARBA00022692"/>
    </source>
</evidence>
<accession>W9REP0</accession>
<evidence type="ECO:0000256" key="4">
    <source>
        <dbReference type="ARBA" id="ARBA00022989"/>
    </source>
</evidence>
<dbReference type="AlphaFoldDB" id="W9REP0"/>
<evidence type="ECO:0000313" key="8">
    <source>
        <dbReference type="Proteomes" id="UP000030645"/>
    </source>
</evidence>
<keyword evidence="4 6" id="KW-1133">Transmembrane helix</keyword>
<evidence type="ECO:0000256" key="1">
    <source>
        <dbReference type="ARBA" id="ARBA00006921"/>
    </source>
</evidence>
<keyword evidence="6" id="KW-0186">Copper</keyword>
<keyword evidence="3 6" id="KW-0187">Copper transport</keyword>
<keyword evidence="2 6" id="KW-0812">Transmembrane</keyword>
<feature type="transmembrane region" description="Helical" evidence="6">
    <location>
        <begin position="51"/>
        <end position="74"/>
    </location>
</feature>
<keyword evidence="8" id="KW-1185">Reference proteome</keyword>
<name>W9REP0_9ROSA</name>
<keyword evidence="5 6" id="KW-0472">Membrane</keyword>
<organism evidence="7 8">
    <name type="scientific">Morus notabilis</name>
    <dbReference type="NCBI Taxonomy" id="981085"/>
    <lineage>
        <taxon>Eukaryota</taxon>
        <taxon>Viridiplantae</taxon>
        <taxon>Streptophyta</taxon>
        <taxon>Embryophyta</taxon>
        <taxon>Tracheophyta</taxon>
        <taxon>Spermatophyta</taxon>
        <taxon>Magnoliopsida</taxon>
        <taxon>eudicotyledons</taxon>
        <taxon>Gunneridae</taxon>
        <taxon>Pentapetalae</taxon>
        <taxon>rosids</taxon>
        <taxon>fabids</taxon>
        <taxon>Rosales</taxon>
        <taxon>Moraceae</taxon>
        <taxon>Moreae</taxon>
        <taxon>Morus</taxon>
    </lineage>
</organism>
<sequence length="149" mass="16704">MSLHEHQNMNMDHDMNMDKNMNMTMQEMSFHWSKTATVLFSGWPGESLPRYIWSLLFVFMMAAVVELLSIPAAVDKGTGTVPTLAAYSRAFVYAIRIGLSYLVMLSLMSFNGGIFAAAVAGHVVGFFIVKARALRRSNHNQEEDLESHV</sequence>
<comment type="subcellular location">
    <subcellularLocation>
        <location evidence="6">Membrane</location>
        <topology evidence="6">Multi-pass membrane protein</topology>
    </subcellularLocation>
</comment>
<keyword evidence="6" id="KW-0813">Transport</keyword>
<dbReference type="eggNOG" id="KOG3386">
    <property type="taxonomic scope" value="Eukaryota"/>
</dbReference>
<comment type="similarity">
    <text evidence="1 6">Belongs to the copper transporter (Ctr) (TC 1.A.56) family. SLC31A subfamily.</text>
</comment>